<keyword evidence="3" id="KW-1185">Reference proteome</keyword>
<evidence type="ECO:0000313" key="3">
    <source>
        <dbReference type="Proteomes" id="UP001341840"/>
    </source>
</evidence>
<keyword evidence="1" id="KW-0472">Membrane</keyword>
<sequence length="132" mass="14455">MDRIKSADPREFGHDIRISDPMIIAAPVPASCHLVPASTASCRLMLATLTHTLVSLLPPLTVPFLHRAVDATTFKPSRIFEVPYSLSSSSFESAKRPQQIFKFHRRLVLSSSPFHVCLVAGSFAVLLADLQG</sequence>
<keyword evidence="1" id="KW-0812">Transmembrane</keyword>
<gene>
    <name evidence="2" type="ORF">PIB30_087636</name>
</gene>
<feature type="transmembrane region" description="Helical" evidence="1">
    <location>
        <begin position="107"/>
        <end position="128"/>
    </location>
</feature>
<keyword evidence="1" id="KW-1133">Transmembrane helix</keyword>
<evidence type="ECO:0000313" key="2">
    <source>
        <dbReference type="EMBL" id="MED6139829.1"/>
    </source>
</evidence>
<dbReference type="Proteomes" id="UP001341840">
    <property type="component" value="Unassembled WGS sequence"/>
</dbReference>
<dbReference type="EMBL" id="JASCZI010061967">
    <property type="protein sequence ID" value="MED6139829.1"/>
    <property type="molecule type" value="Genomic_DNA"/>
</dbReference>
<accession>A0ABU6SUC1</accession>
<comment type="caution">
    <text evidence="2">The sequence shown here is derived from an EMBL/GenBank/DDBJ whole genome shotgun (WGS) entry which is preliminary data.</text>
</comment>
<organism evidence="2 3">
    <name type="scientific">Stylosanthes scabra</name>
    <dbReference type="NCBI Taxonomy" id="79078"/>
    <lineage>
        <taxon>Eukaryota</taxon>
        <taxon>Viridiplantae</taxon>
        <taxon>Streptophyta</taxon>
        <taxon>Embryophyta</taxon>
        <taxon>Tracheophyta</taxon>
        <taxon>Spermatophyta</taxon>
        <taxon>Magnoliopsida</taxon>
        <taxon>eudicotyledons</taxon>
        <taxon>Gunneridae</taxon>
        <taxon>Pentapetalae</taxon>
        <taxon>rosids</taxon>
        <taxon>fabids</taxon>
        <taxon>Fabales</taxon>
        <taxon>Fabaceae</taxon>
        <taxon>Papilionoideae</taxon>
        <taxon>50 kb inversion clade</taxon>
        <taxon>dalbergioids sensu lato</taxon>
        <taxon>Dalbergieae</taxon>
        <taxon>Pterocarpus clade</taxon>
        <taxon>Stylosanthes</taxon>
    </lineage>
</organism>
<evidence type="ECO:0000256" key="1">
    <source>
        <dbReference type="SAM" id="Phobius"/>
    </source>
</evidence>
<protein>
    <submittedName>
        <fullName evidence="2">Uncharacterized protein</fullName>
    </submittedName>
</protein>
<reference evidence="2 3" key="1">
    <citation type="journal article" date="2023" name="Plants (Basel)">
        <title>Bridging the Gap: Combining Genomics and Transcriptomics Approaches to Understand Stylosanthes scabra, an Orphan Legume from the Brazilian Caatinga.</title>
        <authorList>
            <person name="Ferreira-Neto J.R.C."/>
            <person name="da Silva M.D."/>
            <person name="Binneck E."/>
            <person name="de Melo N.F."/>
            <person name="da Silva R.H."/>
            <person name="de Melo A.L.T.M."/>
            <person name="Pandolfi V."/>
            <person name="Bustamante F.O."/>
            <person name="Brasileiro-Vidal A.C."/>
            <person name="Benko-Iseppon A.M."/>
        </authorList>
    </citation>
    <scope>NUCLEOTIDE SEQUENCE [LARGE SCALE GENOMIC DNA]</scope>
    <source>
        <tissue evidence="2">Leaves</tissue>
    </source>
</reference>
<proteinExistence type="predicted"/>
<name>A0ABU6SUC1_9FABA</name>